<dbReference type="PANTHER" id="PTHR44051">
    <property type="entry name" value="GLUTATHIONE S-TRANSFERASE-RELATED"/>
    <property type="match status" value="1"/>
</dbReference>
<keyword evidence="2" id="KW-0808">Transferase</keyword>
<feature type="domain" description="GST C-terminal" evidence="1">
    <location>
        <begin position="18"/>
        <end position="146"/>
    </location>
</feature>
<name>A0A5N5X895_9EURO</name>
<organism evidence="2 3">
    <name type="scientific">Aspergillus leporis</name>
    <dbReference type="NCBI Taxonomy" id="41062"/>
    <lineage>
        <taxon>Eukaryota</taxon>
        <taxon>Fungi</taxon>
        <taxon>Dikarya</taxon>
        <taxon>Ascomycota</taxon>
        <taxon>Pezizomycotina</taxon>
        <taxon>Eurotiomycetes</taxon>
        <taxon>Eurotiomycetidae</taxon>
        <taxon>Eurotiales</taxon>
        <taxon>Aspergillaceae</taxon>
        <taxon>Aspergillus</taxon>
        <taxon>Aspergillus subgen. Circumdati</taxon>
    </lineage>
</organism>
<accession>A0A5N5X895</accession>
<gene>
    <name evidence="2" type="ORF">BDV29DRAFT_154915</name>
</gene>
<dbReference type="InterPro" id="IPR004046">
    <property type="entry name" value="GST_C"/>
</dbReference>
<reference evidence="2 3" key="1">
    <citation type="submission" date="2019-04" db="EMBL/GenBank/DDBJ databases">
        <title>Friends and foes A comparative genomics study of 23 Aspergillus species from section Flavi.</title>
        <authorList>
            <consortium name="DOE Joint Genome Institute"/>
            <person name="Kjaerbolling I."/>
            <person name="Vesth T."/>
            <person name="Frisvad J.C."/>
            <person name="Nybo J.L."/>
            <person name="Theobald S."/>
            <person name="Kildgaard S."/>
            <person name="Isbrandt T."/>
            <person name="Kuo A."/>
            <person name="Sato A."/>
            <person name="Lyhne E.K."/>
            <person name="Kogle M.E."/>
            <person name="Wiebenga A."/>
            <person name="Kun R.S."/>
            <person name="Lubbers R.J."/>
            <person name="Makela M.R."/>
            <person name="Barry K."/>
            <person name="Chovatia M."/>
            <person name="Clum A."/>
            <person name="Daum C."/>
            <person name="Haridas S."/>
            <person name="He G."/>
            <person name="LaButti K."/>
            <person name="Lipzen A."/>
            <person name="Mondo S."/>
            <person name="Riley R."/>
            <person name="Salamov A."/>
            <person name="Simmons B.A."/>
            <person name="Magnuson J.K."/>
            <person name="Henrissat B."/>
            <person name="Mortensen U.H."/>
            <person name="Larsen T.O."/>
            <person name="Devries R.P."/>
            <person name="Grigoriev I.V."/>
            <person name="Machida M."/>
            <person name="Baker S.E."/>
            <person name="Andersen M.R."/>
        </authorList>
    </citation>
    <scope>NUCLEOTIDE SEQUENCE [LARGE SCALE GENOMIC DNA]</scope>
    <source>
        <strain evidence="2 3">CBS 151.66</strain>
    </source>
</reference>
<dbReference type="GO" id="GO:0016740">
    <property type="term" value="F:transferase activity"/>
    <property type="evidence" value="ECO:0007669"/>
    <property type="project" value="UniProtKB-KW"/>
</dbReference>
<keyword evidence="3" id="KW-1185">Reference proteome</keyword>
<dbReference type="SUPFAM" id="SSF47616">
    <property type="entry name" value="GST C-terminal domain-like"/>
    <property type="match status" value="1"/>
</dbReference>
<protein>
    <submittedName>
        <fullName evidence="2">Glutathione S-transferase</fullName>
    </submittedName>
</protein>
<dbReference type="Gene3D" id="1.20.1050.10">
    <property type="match status" value="1"/>
</dbReference>
<dbReference type="EMBL" id="ML732183">
    <property type="protein sequence ID" value="KAB8076285.1"/>
    <property type="molecule type" value="Genomic_DNA"/>
</dbReference>
<evidence type="ECO:0000313" key="3">
    <source>
        <dbReference type="Proteomes" id="UP000326565"/>
    </source>
</evidence>
<evidence type="ECO:0000259" key="1">
    <source>
        <dbReference type="PROSITE" id="PS50405"/>
    </source>
</evidence>
<dbReference type="AlphaFoldDB" id="A0A5N5X895"/>
<dbReference type="InterPro" id="IPR010987">
    <property type="entry name" value="Glutathione-S-Trfase_C-like"/>
</dbReference>
<dbReference type="Pfam" id="PF00043">
    <property type="entry name" value="GST_C"/>
    <property type="match status" value="1"/>
</dbReference>
<dbReference type="Proteomes" id="UP000326565">
    <property type="component" value="Unassembled WGS sequence"/>
</dbReference>
<evidence type="ECO:0000313" key="2">
    <source>
        <dbReference type="EMBL" id="KAB8076285.1"/>
    </source>
</evidence>
<dbReference type="OrthoDB" id="422574at2759"/>
<proteinExistence type="predicted"/>
<dbReference type="PROSITE" id="PS50405">
    <property type="entry name" value="GST_CTER"/>
    <property type="match status" value="1"/>
</dbReference>
<dbReference type="PANTHER" id="PTHR44051:SF3">
    <property type="entry name" value="TRANSCRIPTIONAL REGULATOR URE2"/>
    <property type="match status" value="1"/>
</dbReference>
<dbReference type="InterPro" id="IPR036282">
    <property type="entry name" value="Glutathione-S-Trfase_C_sf"/>
</dbReference>
<sequence length="147" mass="17103">MQYLIDTYDKDNRISYATFSERYHSQTWLHFHMSGQDPYYGQAGWFVRSHLGNVPSAIERYRNEIRRITGVLGSVLRNQTWLVGDKCTYADLCFVPWQKWAPILGGDDIGDAFPLERWINEMKKRPAVAKVLEDQERALAESKNASE</sequence>